<protein>
    <recommendedName>
        <fullName evidence="2">E2 ubiquitin-conjugating enzyme</fullName>
        <ecNumber evidence="2">2.3.2.23</ecNumber>
    </recommendedName>
</protein>
<dbReference type="Proteomes" id="UP001222027">
    <property type="component" value="Unassembled WGS sequence"/>
</dbReference>
<evidence type="ECO:0000256" key="2">
    <source>
        <dbReference type="ARBA" id="ARBA00012486"/>
    </source>
</evidence>
<evidence type="ECO:0000313" key="13">
    <source>
        <dbReference type="EMBL" id="KAJ8479838.1"/>
    </source>
</evidence>
<keyword evidence="6" id="KW-0833">Ubl conjugation pathway</keyword>
<evidence type="ECO:0000256" key="5">
    <source>
        <dbReference type="ARBA" id="ARBA00022741"/>
    </source>
</evidence>
<dbReference type="Pfam" id="PF00179">
    <property type="entry name" value="UQ_con"/>
    <property type="match status" value="1"/>
</dbReference>
<dbReference type="FunFam" id="3.10.110.10:FF:000023">
    <property type="entry name" value="Ubiquitin-conjugating enzyme E2 J2"/>
    <property type="match status" value="1"/>
</dbReference>
<dbReference type="CDD" id="cd23799">
    <property type="entry name" value="UBCc_UBE2J"/>
    <property type="match status" value="1"/>
</dbReference>
<dbReference type="AlphaFoldDB" id="A0AAV8QQZ2"/>
<organism evidence="13 14">
    <name type="scientific">Ensete ventricosum</name>
    <name type="common">Abyssinian banana</name>
    <name type="synonym">Musa ensete</name>
    <dbReference type="NCBI Taxonomy" id="4639"/>
    <lineage>
        <taxon>Eukaryota</taxon>
        <taxon>Viridiplantae</taxon>
        <taxon>Streptophyta</taxon>
        <taxon>Embryophyta</taxon>
        <taxon>Tracheophyta</taxon>
        <taxon>Spermatophyta</taxon>
        <taxon>Magnoliopsida</taxon>
        <taxon>Liliopsida</taxon>
        <taxon>Zingiberales</taxon>
        <taxon>Musaceae</taxon>
        <taxon>Ensete</taxon>
    </lineage>
</organism>
<keyword evidence="14" id="KW-1185">Reference proteome</keyword>
<feature type="compositionally biased region" description="Polar residues" evidence="11">
    <location>
        <begin position="219"/>
        <end position="242"/>
    </location>
</feature>
<evidence type="ECO:0000256" key="4">
    <source>
        <dbReference type="ARBA" id="ARBA00022692"/>
    </source>
</evidence>
<keyword evidence="5" id="KW-0547">Nucleotide-binding</keyword>
<accession>A0AAV8QQZ2</accession>
<feature type="region of interest" description="Disordered" evidence="11">
    <location>
        <begin position="219"/>
        <end position="257"/>
    </location>
</feature>
<dbReference type="GO" id="GO:0005524">
    <property type="term" value="F:ATP binding"/>
    <property type="evidence" value="ECO:0007669"/>
    <property type="project" value="UniProtKB-KW"/>
</dbReference>
<evidence type="ECO:0000256" key="8">
    <source>
        <dbReference type="ARBA" id="ARBA00022840"/>
    </source>
</evidence>
<name>A0AAV8QQZ2_ENSVE</name>
<evidence type="ECO:0000256" key="6">
    <source>
        <dbReference type="ARBA" id="ARBA00022786"/>
    </source>
</evidence>
<feature type="domain" description="UBC core" evidence="12">
    <location>
        <begin position="51"/>
        <end position="211"/>
    </location>
</feature>
<keyword evidence="7" id="KW-0256">Endoplasmic reticulum</keyword>
<dbReference type="EC" id="2.3.2.23" evidence="2"/>
<feature type="compositionally biased region" description="Basic and acidic residues" evidence="11">
    <location>
        <begin position="244"/>
        <end position="256"/>
    </location>
</feature>
<dbReference type="SUPFAM" id="SSF54495">
    <property type="entry name" value="UBC-like"/>
    <property type="match status" value="1"/>
</dbReference>
<evidence type="ECO:0000256" key="9">
    <source>
        <dbReference type="ARBA" id="ARBA00022989"/>
    </source>
</evidence>
<dbReference type="InterPro" id="IPR050113">
    <property type="entry name" value="Ub_conjugating_enzyme"/>
</dbReference>
<dbReference type="PROSITE" id="PS50127">
    <property type="entry name" value="UBC_2"/>
    <property type="match status" value="1"/>
</dbReference>
<keyword evidence="4" id="KW-0812">Transmembrane</keyword>
<dbReference type="InterPro" id="IPR000608">
    <property type="entry name" value="UBC"/>
</dbReference>
<gene>
    <name evidence="13" type="ORF">OPV22_023565</name>
</gene>
<keyword evidence="8" id="KW-0067">ATP-binding</keyword>
<evidence type="ECO:0000256" key="7">
    <source>
        <dbReference type="ARBA" id="ARBA00022824"/>
    </source>
</evidence>
<evidence type="ECO:0000313" key="14">
    <source>
        <dbReference type="Proteomes" id="UP001222027"/>
    </source>
</evidence>
<reference evidence="13 14" key="1">
    <citation type="submission" date="2022-12" db="EMBL/GenBank/DDBJ databases">
        <title>Chromosome-scale assembly of the Ensete ventricosum genome.</title>
        <authorList>
            <person name="Dussert Y."/>
            <person name="Stocks J."/>
            <person name="Wendawek A."/>
            <person name="Woldeyes F."/>
            <person name="Nichols R.A."/>
            <person name="Borrell J.S."/>
        </authorList>
    </citation>
    <scope>NUCLEOTIDE SEQUENCE [LARGE SCALE GENOMIC DNA]</scope>
    <source>
        <strain evidence="14">cv. Maze</strain>
        <tissue evidence="13">Seeds</tissue>
    </source>
</reference>
<dbReference type="GO" id="GO:0005789">
    <property type="term" value="C:endoplasmic reticulum membrane"/>
    <property type="evidence" value="ECO:0007669"/>
    <property type="project" value="UniProtKB-SubCell"/>
</dbReference>
<evidence type="ECO:0000259" key="12">
    <source>
        <dbReference type="PROSITE" id="PS50127"/>
    </source>
</evidence>
<dbReference type="InterPro" id="IPR016135">
    <property type="entry name" value="UBQ-conjugating_enzyme/RWD"/>
</dbReference>
<dbReference type="SMART" id="SM00212">
    <property type="entry name" value="UBCc"/>
    <property type="match status" value="1"/>
</dbReference>
<dbReference type="EMBL" id="JAQQAF010000006">
    <property type="protein sequence ID" value="KAJ8479838.1"/>
    <property type="molecule type" value="Genomic_DNA"/>
</dbReference>
<dbReference type="Gene3D" id="3.10.110.10">
    <property type="entry name" value="Ubiquitin Conjugating Enzyme"/>
    <property type="match status" value="1"/>
</dbReference>
<evidence type="ECO:0000256" key="1">
    <source>
        <dbReference type="ARBA" id="ARBA00004586"/>
    </source>
</evidence>
<evidence type="ECO:0000256" key="10">
    <source>
        <dbReference type="ARBA" id="ARBA00023136"/>
    </source>
</evidence>
<sequence length="339" mass="38135">MVTEGFRFPGGDQADVFASEAARQAEATLLLLSLPRAALAQKLKSTQIERACVKRLQKEYRAICKEPPPQIVARPSPSDILDWHFVLEGSEGTPFSGGCYYGRLKFSPDYPFKPPSIRMITPNGRFVPNEKICLSMSDFHPESWNPMWSVSSILTGLLSFMLDKHQTTGSIRSSDNEKRELAKASLAYNCESKNCPSFKKLFPEYAEKYNQQKCLASAAISQQPPEDNPGHQSTKADLQTGPQDLKDKESVNDAGKKRQGQQLPFWIYNPELSSYDLRRCVGGFQTQNQAVVECTSGKITPPTRFLLSSSEPVQRATWHILQGLREREPFRYVSPSLHR</sequence>
<proteinExistence type="predicted"/>
<evidence type="ECO:0000256" key="3">
    <source>
        <dbReference type="ARBA" id="ARBA00022679"/>
    </source>
</evidence>
<comment type="subcellular location">
    <subcellularLocation>
        <location evidence="1">Endoplasmic reticulum membrane</location>
    </subcellularLocation>
</comment>
<keyword evidence="9" id="KW-1133">Transmembrane helix</keyword>
<keyword evidence="3" id="KW-0808">Transferase</keyword>
<dbReference type="PANTHER" id="PTHR24067">
    <property type="entry name" value="UBIQUITIN-CONJUGATING ENZYME E2"/>
    <property type="match status" value="1"/>
</dbReference>
<dbReference type="GO" id="GO:0061631">
    <property type="term" value="F:ubiquitin conjugating enzyme activity"/>
    <property type="evidence" value="ECO:0007669"/>
    <property type="project" value="UniProtKB-EC"/>
</dbReference>
<evidence type="ECO:0000256" key="11">
    <source>
        <dbReference type="SAM" id="MobiDB-lite"/>
    </source>
</evidence>
<comment type="caution">
    <text evidence="13">The sequence shown here is derived from an EMBL/GenBank/DDBJ whole genome shotgun (WGS) entry which is preliminary data.</text>
</comment>
<keyword evidence="10" id="KW-0472">Membrane</keyword>